<dbReference type="InterPro" id="IPR049886">
    <property type="entry name" value="CFI_box_CTERM_dom"/>
</dbReference>
<dbReference type="Gene3D" id="3.20.20.80">
    <property type="entry name" value="Glycosidases"/>
    <property type="match status" value="1"/>
</dbReference>
<organism evidence="4 5">
    <name type="scientific">Phaeovulum veldkampii DSM 11550</name>
    <dbReference type="NCBI Taxonomy" id="1185920"/>
    <lineage>
        <taxon>Bacteria</taxon>
        <taxon>Pseudomonadati</taxon>
        <taxon>Pseudomonadota</taxon>
        <taxon>Alphaproteobacteria</taxon>
        <taxon>Rhodobacterales</taxon>
        <taxon>Paracoccaceae</taxon>
        <taxon>Phaeovulum</taxon>
    </lineage>
</organism>
<sequence>MEPGTDGYVMTLREAMELADDHDAGLTVVIPTTQFYDPTTQTFETAGFERYLSELRNAITENPEAKVTGFQIGNEFWSSMTASDYGTIANIQISYLDDLRKELSQTLGEDWAVPSIGIQAGAAWSSDGIEQSREIAEAISAENRPLIDTIYQNTYPDAERSLDWQADWSIRPAVTFSESEGFSSNLKVSLSEFNIAANSAVGVNLAGAWIEEFARYIDIGVDEVIHWGTQYKWLSNKLYDAQFPEAEANASEIHVIATPLGQIYDLAQANLSGKQTISDIDAVEGMVVPEEIGITGFQEAGQKIVFLHNNSGETAQIDISSAVIGKHAILHHLISADSPYTGSVDESISSPFPDGEIADSRGDMKVTSGEALASSITLNDNELVMLTISDPEVDLTIEGAHHQTDHRTGTTDDVIFGASGNDILRGHVGNDNLDGGGGNDILTGGVGNDTLRGGDDDDIIISDRGEDVIDGGSGDDLIILTGERDGDRASVTGGDGEDIFLFGGCHDTVVHDLSAEDRLGFDGVFRNQDDLAEATRIQDDDLIVSGPEGNDIVLVGAASLSEKLSSMVLDFSSQEEVDSIMMGRLSKLTLDQLKELYLNFSNVDGVPDSQPPAAQPASEAGPVDIRADEVFGRSLTVLDDSSDAVANAMPWSSSVSYWPDYDVIANRITIGPEDDDDLETLEPGTGIGSEPDPGGNPAPEDDGIEIEAPEWTDGNPDFVPPDDDPQESEIDPISGAGGGCFVATAAFGDRMHPDVVSLRGFRDKHLVRFGLGRAFIRFYWWIGPKLARTTKPHQLRAKAARWVLSNLVAVLRRSGLT</sequence>
<name>A0A2T4JJI7_9RHOB</name>
<dbReference type="GO" id="GO:0005509">
    <property type="term" value="F:calcium ion binding"/>
    <property type="evidence" value="ECO:0007669"/>
    <property type="project" value="InterPro"/>
</dbReference>
<dbReference type="Gene3D" id="2.150.10.10">
    <property type="entry name" value="Serralysin-like metalloprotease, C-terminal"/>
    <property type="match status" value="1"/>
</dbReference>
<dbReference type="EMBL" id="PZKF01000010">
    <property type="protein sequence ID" value="PTE18080.1"/>
    <property type="molecule type" value="Genomic_DNA"/>
</dbReference>
<dbReference type="InterPro" id="IPR018511">
    <property type="entry name" value="Hemolysin-typ_Ca-bd_CS"/>
</dbReference>
<dbReference type="SUPFAM" id="SSF51445">
    <property type="entry name" value="(Trans)glycosidases"/>
    <property type="match status" value="1"/>
</dbReference>
<dbReference type="InterPro" id="IPR017853">
    <property type="entry name" value="GH"/>
</dbReference>
<evidence type="ECO:0000256" key="1">
    <source>
        <dbReference type="ARBA" id="ARBA00004613"/>
    </source>
</evidence>
<feature type="compositionally biased region" description="Acidic residues" evidence="3">
    <location>
        <begin position="720"/>
        <end position="730"/>
    </location>
</feature>
<dbReference type="InterPro" id="IPR050557">
    <property type="entry name" value="RTX_toxin/Mannuronan_C5-epim"/>
</dbReference>
<dbReference type="Proteomes" id="UP000241899">
    <property type="component" value="Unassembled WGS sequence"/>
</dbReference>
<dbReference type="InterPro" id="IPR011049">
    <property type="entry name" value="Serralysin-like_metalloprot_C"/>
</dbReference>
<dbReference type="PANTHER" id="PTHR38340">
    <property type="entry name" value="S-LAYER PROTEIN"/>
    <property type="match status" value="1"/>
</dbReference>
<evidence type="ECO:0000313" key="5">
    <source>
        <dbReference type="Proteomes" id="UP000241899"/>
    </source>
</evidence>
<dbReference type="PROSITE" id="PS00330">
    <property type="entry name" value="HEMOLYSIN_CALCIUM"/>
    <property type="match status" value="3"/>
</dbReference>
<proteinExistence type="predicted"/>
<protein>
    <recommendedName>
        <fullName evidence="6">Calcium-binding protein</fullName>
    </recommendedName>
</protein>
<evidence type="ECO:0000256" key="3">
    <source>
        <dbReference type="SAM" id="MobiDB-lite"/>
    </source>
</evidence>
<dbReference type="PRINTS" id="PR00313">
    <property type="entry name" value="CABNDNGRPT"/>
</dbReference>
<dbReference type="NCBIfam" id="NF041770">
    <property type="entry name" value="CFI_box_CTERM"/>
    <property type="match status" value="1"/>
</dbReference>
<dbReference type="GO" id="GO:0005576">
    <property type="term" value="C:extracellular region"/>
    <property type="evidence" value="ECO:0007669"/>
    <property type="project" value="UniProtKB-SubCell"/>
</dbReference>
<dbReference type="AlphaFoldDB" id="A0A2T4JJI7"/>
<dbReference type="SUPFAM" id="SSF51120">
    <property type="entry name" value="beta-Roll"/>
    <property type="match status" value="1"/>
</dbReference>
<evidence type="ECO:0008006" key="6">
    <source>
        <dbReference type="Google" id="ProtNLM"/>
    </source>
</evidence>
<dbReference type="InterPro" id="IPR001343">
    <property type="entry name" value="Hemolysn_Ca-bd"/>
</dbReference>
<reference evidence="4 5" key="1">
    <citation type="submission" date="2018-03" db="EMBL/GenBank/DDBJ databases">
        <title>Rhodobacter veldkampii.</title>
        <authorList>
            <person name="Meyer T.E."/>
            <person name="Miller S."/>
            <person name="Lodha T."/>
            <person name="Gandham S."/>
            <person name="Chintalapati S."/>
            <person name="Chintalapati V.R."/>
        </authorList>
    </citation>
    <scope>NUCLEOTIDE SEQUENCE [LARGE SCALE GENOMIC DNA]</scope>
    <source>
        <strain evidence="4 5">DSM 11550</strain>
    </source>
</reference>
<dbReference type="PANTHER" id="PTHR38340:SF1">
    <property type="entry name" value="S-LAYER PROTEIN"/>
    <property type="match status" value="1"/>
</dbReference>
<evidence type="ECO:0000256" key="2">
    <source>
        <dbReference type="ARBA" id="ARBA00022525"/>
    </source>
</evidence>
<accession>A0A2T4JJI7</accession>
<feature type="region of interest" description="Disordered" evidence="3">
    <location>
        <begin position="670"/>
        <end position="735"/>
    </location>
</feature>
<keyword evidence="2" id="KW-0964">Secreted</keyword>
<gene>
    <name evidence="4" type="ORF">C5F46_05905</name>
</gene>
<comment type="caution">
    <text evidence="4">The sequence shown here is derived from an EMBL/GenBank/DDBJ whole genome shotgun (WGS) entry which is preliminary data.</text>
</comment>
<dbReference type="Pfam" id="PF00353">
    <property type="entry name" value="HemolysinCabind"/>
    <property type="match status" value="2"/>
</dbReference>
<evidence type="ECO:0000313" key="4">
    <source>
        <dbReference type="EMBL" id="PTE18080.1"/>
    </source>
</evidence>
<keyword evidence="5" id="KW-1185">Reference proteome</keyword>
<comment type="subcellular location">
    <subcellularLocation>
        <location evidence="1">Secreted</location>
    </subcellularLocation>
</comment>
<feature type="compositionally biased region" description="Acidic residues" evidence="3">
    <location>
        <begin position="699"/>
        <end position="710"/>
    </location>
</feature>